<comment type="function">
    <text evidence="11">Component of the F(0) channel, it forms part of the peripheral stalk, linking F(1) to F(0). The b'-subunit is a diverged and duplicated form of b found in plants and photosynthetic bacteria.</text>
</comment>
<keyword evidence="4 13" id="KW-0812">Transmembrane</keyword>
<evidence type="ECO:0000256" key="3">
    <source>
        <dbReference type="ARBA" id="ARBA00022547"/>
    </source>
</evidence>
<dbReference type="Proteomes" id="UP000544872">
    <property type="component" value="Unassembled WGS sequence"/>
</dbReference>
<evidence type="ECO:0000256" key="5">
    <source>
        <dbReference type="ARBA" id="ARBA00022781"/>
    </source>
</evidence>
<evidence type="ECO:0000256" key="11">
    <source>
        <dbReference type="ARBA" id="ARBA00025614"/>
    </source>
</evidence>
<evidence type="ECO:0000313" key="16">
    <source>
        <dbReference type="EMBL" id="MBB6209088.1"/>
    </source>
</evidence>
<comment type="caution">
    <text evidence="16">The sequence shown here is derived from an EMBL/GenBank/DDBJ whole genome shotgun (WGS) entry which is preliminary data.</text>
</comment>
<evidence type="ECO:0000256" key="12">
    <source>
        <dbReference type="ARBA" id="ARBA00037847"/>
    </source>
</evidence>
<dbReference type="EMBL" id="JACIIX010000001">
    <property type="protein sequence ID" value="MBB6209088.1"/>
    <property type="molecule type" value="Genomic_DNA"/>
</dbReference>
<feature type="transmembrane region" description="Helical" evidence="13">
    <location>
        <begin position="12"/>
        <end position="32"/>
    </location>
</feature>
<evidence type="ECO:0000313" key="17">
    <source>
        <dbReference type="Proteomes" id="UP000544872"/>
    </source>
</evidence>
<evidence type="ECO:0000256" key="6">
    <source>
        <dbReference type="ARBA" id="ARBA00022989"/>
    </source>
</evidence>
<keyword evidence="6 13" id="KW-1133">Transmembrane helix</keyword>
<evidence type="ECO:0000256" key="14">
    <source>
        <dbReference type="RuleBase" id="RU003848"/>
    </source>
</evidence>
<feature type="coiled-coil region" evidence="15">
    <location>
        <begin position="50"/>
        <end position="121"/>
    </location>
</feature>
<evidence type="ECO:0000256" key="4">
    <source>
        <dbReference type="ARBA" id="ARBA00022692"/>
    </source>
</evidence>
<keyword evidence="7 13" id="KW-0406">Ion transport</keyword>
<evidence type="ECO:0000256" key="7">
    <source>
        <dbReference type="ARBA" id="ARBA00023065"/>
    </source>
</evidence>
<name>A0A7X0DKM2_NOVIT</name>
<comment type="subcellular location">
    <subcellularLocation>
        <location evidence="13">Cell membrane</location>
        <topology evidence="13">Single-pass membrane protein</topology>
    </subcellularLocation>
    <subcellularLocation>
        <location evidence="12">Endomembrane system</location>
        <topology evidence="12">Single-pass membrane protein</topology>
    </subcellularLocation>
</comment>
<evidence type="ECO:0000256" key="13">
    <source>
        <dbReference type="HAMAP-Rule" id="MF_01398"/>
    </source>
</evidence>
<comment type="similarity">
    <text evidence="1 13 14">Belongs to the ATPase B chain family.</text>
</comment>
<dbReference type="PANTHER" id="PTHR33445">
    <property type="entry name" value="ATP SYNTHASE SUBUNIT B', CHLOROPLASTIC"/>
    <property type="match status" value="1"/>
</dbReference>
<dbReference type="InterPro" id="IPR002146">
    <property type="entry name" value="ATP_synth_b/b'su_bac/chlpt"/>
</dbReference>
<comment type="subunit">
    <text evidence="13">F-type ATPases have 2 components, F(1) - the catalytic core - and F(0) - the membrane proton channel. F(1) has five subunits: alpha(3), beta(3), gamma(1), delta(1), epsilon(1). F(0) has three main subunits: a(1), b(2) and c(10-14). The alpha and beta chains form an alternating ring which encloses part of the gamma chain. F(1) is attached to F(0) by a central stalk formed by the gamma and epsilon chains, while a peripheral stalk is formed by the delta and b chains.</text>
</comment>
<dbReference type="PANTHER" id="PTHR33445:SF1">
    <property type="entry name" value="ATP SYNTHASE SUBUNIT B"/>
    <property type="match status" value="1"/>
</dbReference>
<reference evidence="16 17" key="1">
    <citation type="submission" date="2020-08" db="EMBL/GenBank/DDBJ databases">
        <title>Genomic Encyclopedia of Type Strains, Phase IV (KMG-IV): sequencing the most valuable type-strain genomes for metagenomic binning, comparative biology and taxonomic classification.</title>
        <authorList>
            <person name="Goeker M."/>
        </authorList>
    </citation>
    <scope>NUCLEOTIDE SEQUENCE [LARGE SCALE GENOMIC DNA]</scope>
    <source>
        <strain evidence="16 17">DSM 11590</strain>
    </source>
</reference>
<evidence type="ECO:0000256" key="8">
    <source>
        <dbReference type="ARBA" id="ARBA00023136"/>
    </source>
</evidence>
<sequence length="163" mass="17482">MPQFDPTTFASQLFWLAVTFVLLFIVVSRFAIPRLGEVLEQRQKLIADDLDRAHQLKAETEEAIRSYEKALAEARAKAHDVLRAAQDDIAKAADERNKAVNAALAEQIKQGEARIGKARDEALASVRDIAGGAAAAAVSRLAGLSPDEATVQAAVSGVMKESA</sequence>
<protein>
    <recommendedName>
        <fullName evidence="13">ATP synthase subunit b</fullName>
    </recommendedName>
    <alternativeName>
        <fullName evidence="13">ATP synthase F(0) sector subunit b</fullName>
    </alternativeName>
    <alternativeName>
        <fullName evidence="13">ATPase subunit I</fullName>
    </alternativeName>
    <alternativeName>
        <fullName evidence="13">F-type ATPase subunit b</fullName>
        <shortName evidence="13">F-ATPase subunit b</shortName>
    </alternativeName>
</protein>
<keyword evidence="2 13" id="KW-0813">Transport</keyword>
<dbReference type="GO" id="GO:0012505">
    <property type="term" value="C:endomembrane system"/>
    <property type="evidence" value="ECO:0007669"/>
    <property type="project" value="UniProtKB-SubCell"/>
</dbReference>
<dbReference type="HAMAP" id="MF_01398">
    <property type="entry name" value="ATP_synth_b_bprime"/>
    <property type="match status" value="1"/>
</dbReference>
<evidence type="ECO:0000256" key="15">
    <source>
        <dbReference type="SAM" id="Coils"/>
    </source>
</evidence>
<keyword evidence="9 13" id="KW-0066">ATP synthesis</keyword>
<dbReference type="Pfam" id="PF00430">
    <property type="entry name" value="ATP-synt_B"/>
    <property type="match status" value="1"/>
</dbReference>
<keyword evidence="15" id="KW-0175">Coiled coil</keyword>
<evidence type="ECO:0000256" key="9">
    <source>
        <dbReference type="ARBA" id="ARBA00023310"/>
    </source>
</evidence>
<dbReference type="AlphaFoldDB" id="A0A7X0DKM2"/>
<comment type="function">
    <text evidence="10 13">F(1)F(0) ATP synthase produces ATP from ADP in the presence of a proton or sodium gradient. F-type ATPases consist of two structural domains, F(1) containing the extramembraneous catalytic core and F(0) containing the membrane proton channel, linked together by a central stalk and a peripheral stalk. During catalysis, ATP synthesis in the catalytic domain of F(1) is coupled via a rotary mechanism of the central stalk subunits to proton translocation.</text>
</comment>
<dbReference type="CDD" id="cd06503">
    <property type="entry name" value="ATP-synt_Fo_b"/>
    <property type="match status" value="1"/>
</dbReference>
<dbReference type="Gene3D" id="6.10.250.1580">
    <property type="match status" value="1"/>
</dbReference>
<dbReference type="RefSeq" id="WP_184260930.1">
    <property type="nucleotide sequence ID" value="NZ_JACIIX010000001.1"/>
</dbReference>
<keyword evidence="17" id="KW-1185">Reference proteome</keyword>
<dbReference type="GO" id="GO:0046961">
    <property type="term" value="F:proton-transporting ATPase activity, rotational mechanism"/>
    <property type="evidence" value="ECO:0007669"/>
    <property type="project" value="TreeGrafter"/>
</dbReference>
<evidence type="ECO:0000256" key="2">
    <source>
        <dbReference type="ARBA" id="ARBA00022448"/>
    </source>
</evidence>
<organism evidence="16 17">
    <name type="scientific">Novispirillum itersonii</name>
    <name type="common">Aquaspirillum itersonii</name>
    <dbReference type="NCBI Taxonomy" id="189"/>
    <lineage>
        <taxon>Bacteria</taxon>
        <taxon>Pseudomonadati</taxon>
        <taxon>Pseudomonadota</taxon>
        <taxon>Alphaproteobacteria</taxon>
        <taxon>Rhodospirillales</taxon>
        <taxon>Novispirillaceae</taxon>
        <taxon>Novispirillum</taxon>
    </lineage>
</organism>
<proteinExistence type="inferred from homology"/>
<accession>A0A7X0DKM2</accession>
<dbReference type="GO" id="GO:0045259">
    <property type="term" value="C:proton-transporting ATP synthase complex"/>
    <property type="evidence" value="ECO:0007669"/>
    <property type="project" value="UniProtKB-KW"/>
</dbReference>
<dbReference type="GO" id="GO:0046933">
    <property type="term" value="F:proton-transporting ATP synthase activity, rotational mechanism"/>
    <property type="evidence" value="ECO:0007669"/>
    <property type="project" value="UniProtKB-UniRule"/>
</dbReference>
<keyword evidence="13" id="KW-1003">Cell membrane</keyword>
<evidence type="ECO:0000256" key="1">
    <source>
        <dbReference type="ARBA" id="ARBA00005513"/>
    </source>
</evidence>
<dbReference type="InterPro" id="IPR050059">
    <property type="entry name" value="ATP_synthase_B_chain"/>
</dbReference>
<keyword evidence="5 13" id="KW-0375">Hydrogen ion transport</keyword>
<gene>
    <name evidence="13" type="primary">atpF</name>
    <name evidence="16" type="ORF">FHS48_000469</name>
</gene>
<keyword evidence="3 13" id="KW-0138">CF(0)</keyword>
<dbReference type="GO" id="GO:0005886">
    <property type="term" value="C:plasma membrane"/>
    <property type="evidence" value="ECO:0007669"/>
    <property type="project" value="UniProtKB-SubCell"/>
</dbReference>
<evidence type="ECO:0000256" key="10">
    <source>
        <dbReference type="ARBA" id="ARBA00025198"/>
    </source>
</evidence>
<keyword evidence="8 13" id="KW-0472">Membrane</keyword>